<feature type="DNA-binding region" description="OmpR/PhoB-type" evidence="2">
    <location>
        <begin position="1"/>
        <end position="104"/>
    </location>
</feature>
<dbReference type="InterPro" id="IPR016032">
    <property type="entry name" value="Sig_transdc_resp-reg_C-effctor"/>
</dbReference>
<evidence type="ECO:0000256" key="1">
    <source>
        <dbReference type="ARBA" id="ARBA00023125"/>
    </source>
</evidence>
<evidence type="ECO:0000259" key="4">
    <source>
        <dbReference type="PROSITE" id="PS51755"/>
    </source>
</evidence>
<protein>
    <submittedName>
        <fullName evidence="5">Winged helix-turn-helix domain-containing protein</fullName>
    </submittedName>
</protein>
<comment type="caution">
    <text evidence="5">The sequence shown here is derived from an EMBL/GenBank/DDBJ whole genome shotgun (WGS) entry which is preliminary data.</text>
</comment>
<dbReference type="SUPFAM" id="SSF46894">
    <property type="entry name" value="C-terminal effector domain of the bipartite response regulators"/>
    <property type="match status" value="1"/>
</dbReference>
<feature type="domain" description="OmpR/PhoB-type" evidence="4">
    <location>
        <begin position="1"/>
        <end position="104"/>
    </location>
</feature>
<evidence type="ECO:0000313" key="5">
    <source>
        <dbReference type="EMBL" id="MEO3990143.1"/>
    </source>
</evidence>
<gene>
    <name evidence="5" type="ORF">VSR74_09970</name>
</gene>
<sequence length="148" mass="16864">MKMYLINNNCIFNEAQYELKNTNNSQVIRMTAMRAKCLSYIIEHAETGVIDRRQLSQALWGNRSEFVSDANLTQILYLIRKDLKSMGISDLIITIPRQGIQVNSQIAMKLHEPVKKTSLKEVIAKSTKTLFTVAASILLTTTVFFNIH</sequence>
<keyword evidence="6" id="KW-1185">Reference proteome</keyword>
<dbReference type="InterPro" id="IPR036388">
    <property type="entry name" value="WH-like_DNA-bd_sf"/>
</dbReference>
<dbReference type="Pfam" id="PF00486">
    <property type="entry name" value="Trans_reg_C"/>
    <property type="match status" value="1"/>
</dbReference>
<dbReference type="EMBL" id="JAYMYY010000002">
    <property type="protein sequence ID" value="MEO3990143.1"/>
    <property type="molecule type" value="Genomic_DNA"/>
</dbReference>
<evidence type="ECO:0000313" key="6">
    <source>
        <dbReference type="Proteomes" id="UP001444146"/>
    </source>
</evidence>
<accession>A0ABV0HID5</accession>
<reference evidence="5 6" key="1">
    <citation type="submission" date="2024-01" db="EMBL/GenBank/DDBJ databases">
        <title>Pseudocitrobacter sp. Endophytic strain Cyp-38L.</title>
        <authorList>
            <person name="Amer M.A."/>
            <person name="Hamed S.M."/>
        </authorList>
    </citation>
    <scope>NUCLEOTIDE SEQUENCE [LARGE SCALE GENOMIC DNA]</scope>
    <source>
        <strain evidence="5 6">Cyp38S</strain>
    </source>
</reference>
<dbReference type="PROSITE" id="PS51755">
    <property type="entry name" value="OMPR_PHOB"/>
    <property type="match status" value="1"/>
</dbReference>
<feature type="transmembrane region" description="Helical" evidence="3">
    <location>
        <begin position="129"/>
        <end position="147"/>
    </location>
</feature>
<keyword evidence="3" id="KW-1133">Transmembrane helix</keyword>
<dbReference type="InterPro" id="IPR001867">
    <property type="entry name" value="OmpR/PhoB-type_DNA-bd"/>
</dbReference>
<dbReference type="SMART" id="SM00862">
    <property type="entry name" value="Trans_reg_C"/>
    <property type="match status" value="1"/>
</dbReference>
<keyword evidence="3" id="KW-0812">Transmembrane</keyword>
<dbReference type="Gene3D" id="1.10.10.10">
    <property type="entry name" value="Winged helix-like DNA-binding domain superfamily/Winged helix DNA-binding domain"/>
    <property type="match status" value="1"/>
</dbReference>
<dbReference type="Proteomes" id="UP001444146">
    <property type="component" value="Unassembled WGS sequence"/>
</dbReference>
<organism evidence="5 6">
    <name type="scientific">Pseudocitrobacter cyperus</name>
    <dbReference type="NCBI Taxonomy" id="3112843"/>
    <lineage>
        <taxon>Bacteria</taxon>
        <taxon>Pseudomonadati</taxon>
        <taxon>Pseudomonadota</taxon>
        <taxon>Gammaproteobacteria</taxon>
        <taxon>Enterobacterales</taxon>
        <taxon>Enterobacteriaceae</taxon>
        <taxon>Pseudocitrobacter</taxon>
    </lineage>
</organism>
<evidence type="ECO:0000256" key="3">
    <source>
        <dbReference type="SAM" id="Phobius"/>
    </source>
</evidence>
<proteinExistence type="predicted"/>
<keyword evidence="3" id="KW-0472">Membrane</keyword>
<evidence type="ECO:0000256" key="2">
    <source>
        <dbReference type="PROSITE-ProRule" id="PRU01091"/>
    </source>
</evidence>
<name>A0ABV0HID5_9ENTR</name>
<dbReference type="RefSeq" id="WP_347794584.1">
    <property type="nucleotide sequence ID" value="NZ_JAYMYY010000002.1"/>
</dbReference>
<keyword evidence="1 2" id="KW-0238">DNA-binding</keyword>